<gene>
    <name evidence="1" type="ORF">METZ01_LOCUS373798</name>
</gene>
<sequence length="46" mass="5197">MNKNLLNPITSKNLKIHNIRHGFFTKNGGISSKNNYSLNCSYNSNV</sequence>
<name>A0A382TFQ6_9ZZZZ</name>
<feature type="non-terminal residue" evidence="1">
    <location>
        <position position="46"/>
    </location>
</feature>
<organism evidence="1">
    <name type="scientific">marine metagenome</name>
    <dbReference type="NCBI Taxonomy" id="408172"/>
    <lineage>
        <taxon>unclassified sequences</taxon>
        <taxon>metagenomes</taxon>
        <taxon>ecological metagenomes</taxon>
    </lineage>
</organism>
<evidence type="ECO:0000313" key="1">
    <source>
        <dbReference type="EMBL" id="SVD20944.1"/>
    </source>
</evidence>
<protein>
    <submittedName>
        <fullName evidence="1">Uncharacterized protein</fullName>
    </submittedName>
</protein>
<dbReference type="AlphaFoldDB" id="A0A382TFQ6"/>
<dbReference type="EMBL" id="UINC01136273">
    <property type="protein sequence ID" value="SVD20944.1"/>
    <property type="molecule type" value="Genomic_DNA"/>
</dbReference>
<reference evidence="1" key="1">
    <citation type="submission" date="2018-05" db="EMBL/GenBank/DDBJ databases">
        <authorList>
            <person name="Lanie J.A."/>
            <person name="Ng W.-L."/>
            <person name="Kazmierczak K.M."/>
            <person name="Andrzejewski T.M."/>
            <person name="Davidsen T.M."/>
            <person name="Wayne K.J."/>
            <person name="Tettelin H."/>
            <person name="Glass J.I."/>
            <person name="Rusch D."/>
            <person name="Podicherti R."/>
            <person name="Tsui H.-C.T."/>
            <person name="Winkler M.E."/>
        </authorList>
    </citation>
    <scope>NUCLEOTIDE SEQUENCE</scope>
</reference>
<proteinExistence type="predicted"/>
<accession>A0A382TFQ6</accession>